<dbReference type="AlphaFoldDB" id="A0A317SZA4"/>
<feature type="compositionally biased region" description="Basic and acidic residues" evidence="1">
    <location>
        <begin position="1"/>
        <end position="24"/>
    </location>
</feature>
<evidence type="ECO:0000313" key="3">
    <source>
        <dbReference type="Proteomes" id="UP000246991"/>
    </source>
</evidence>
<dbReference type="EMBL" id="PYWC01000007">
    <property type="protein sequence ID" value="PWW79654.1"/>
    <property type="molecule type" value="Genomic_DNA"/>
</dbReference>
<protein>
    <submittedName>
        <fullName evidence="2">Uncharacterized protein</fullName>
    </submittedName>
</protein>
<reference evidence="2 3" key="1">
    <citation type="submission" date="2018-03" db="EMBL/GenBank/DDBJ databases">
        <title>Genomes of Pezizomycetes fungi and the evolution of truffles.</title>
        <authorList>
            <person name="Murat C."/>
            <person name="Payen T."/>
            <person name="Noel B."/>
            <person name="Kuo A."/>
            <person name="Martin F.M."/>
        </authorList>
    </citation>
    <scope>NUCLEOTIDE SEQUENCE [LARGE SCALE GENOMIC DNA]</scope>
    <source>
        <strain evidence="2">091103-1</strain>
    </source>
</reference>
<name>A0A317SZA4_9PEZI</name>
<keyword evidence="3" id="KW-1185">Reference proteome</keyword>
<sequence>MEIDLTKKNLRKSGERKTELDRRLNNLSAGRGAGANITPAPRETFVVLSLGFVLVPPE</sequence>
<proteinExistence type="predicted"/>
<organism evidence="2 3">
    <name type="scientific">Tuber magnatum</name>
    <name type="common">white Piedmont truffle</name>
    <dbReference type="NCBI Taxonomy" id="42249"/>
    <lineage>
        <taxon>Eukaryota</taxon>
        <taxon>Fungi</taxon>
        <taxon>Dikarya</taxon>
        <taxon>Ascomycota</taxon>
        <taxon>Pezizomycotina</taxon>
        <taxon>Pezizomycetes</taxon>
        <taxon>Pezizales</taxon>
        <taxon>Tuberaceae</taxon>
        <taxon>Tuber</taxon>
    </lineage>
</organism>
<evidence type="ECO:0000313" key="2">
    <source>
        <dbReference type="EMBL" id="PWW79654.1"/>
    </source>
</evidence>
<accession>A0A317SZA4</accession>
<gene>
    <name evidence="2" type="ORF">C7212DRAFT_310860</name>
</gene>
<evidence type="ECO:0000256" key="1">
    <source>
        <dbReference type="SAM" id="MobiDB-lite"/>
    </source>
</evidence>
<feature type="region of interest" description="Disordered" evidence="1">
    <location>
        <begin position="1"/>
        <end position="35"/>
    </location>
</feature>
<comment type="caution">
    <text evidence="2">The sequence shown here is derived from an EMBL/GenBank/DDBJ whole genome shotgun (WGS) entry which is preliminary data.</text>
</comment>
<dbReference type="Proteomes" id="UP000246991">
    <property type="component" value="Unassembled WGS sequence"/>
</dbReference>